<keyword evidence="4" id="KW-1185">Reference proteome</keyword>
<dbReference type="InterPro" id="IPR001343">
    <property type="entry name" value="Hemolysn_Ca-bd"/>
</dbReference>
<accession>A0A9X1L9C8</accession>
<dbReference type="Gene3D" id="2.150.10.10">
    <property type="entry name" value="Serralysin-like metalloprotease, C-terminal"/>
    <property type="match status" value="1"/>
</dbReference>
<comment type="caution">
    <text evidence="3">The sequence shown here is derived from an EMBL/GenBank/DDBJ whole genome shotgun (WGS) entry which is preliminary data.</text>
</comment>
<evidence type="ECO:0000256" key="1">
    <source>
        <dbReference type="ARBA" id="ARBA00004613"/>
    </source>
</evidence>
<dbReference type="InterPro" id="IPR018511">
    <property type="entry name" value="Hemolysin-typ_Ca-bd_CS"/>
</dbReference>
<evidence type="ECO:0008006" key="5">
    <source>
        <dbReference type="Google" id="ProtNLM"/>
    </source>
</evidence>
<evidence type="ECO:0000256" key="2">
    <source>
        <dbReference type="ARBA" id="ARBA00022525"/>
    </source>
</evidence>
<dbReference type="PRINTS" id="PR00313">
    <property type="entry name" value="CABNDNGRPT"/>
</dbReference>
<proteinExistence type="predicted"/>
<reference evidence="3" key="1">
    <citation type="submission" date="2021-10" db="EMBL/GenBank/DDBJ databases">
        <title>Roseicella aerolatum sp. nov., isolated from aerosols of e-waste dismantling site.</title>
        <authorList>
            <person name="Qin T."/>
        </authorList>
    </citation>
    <scope>NUCLEOTIDE SEQUENCE</scope>
    <source>
        <strain evidence="3">GB24</strain>
    </source>
</reference>
<evidence type="ECO:0000313" key="3">
    <source>
        <dbReference type="EMBL" id="MCB4823539.1"/>
    </source>
</evidence>
<dbReference type="SUPFAM" id="SSF51120">
    <property type="entry name" value="beta-Roll"/>
    <property type="match status" value="1"/>
</dbReference>
<protein>
    <recommendedName>
        <fullName evidence="5">Hemolysin type calcium-binding protein</fullName>
    </recommendedName>
</protein>
<evidence type="ECO:0000313" key="4">
    <source>
        <dbReference type="Proteomes" id="UP001139311"/>
    </source>
</evidence>
<organism evidence="3 4">
    <name type="scientific">Roseicella aerolata</name>
    <dbReference type="NCBI Taxonomy" id="2883479"/>
    <lineage>
        <taxon>Bacteria</taxon>
        <taxon>Pseudomonadati</taxon>
        <taxon>Pseudomonadota</taxon>
        <taxon>Alphaproteobacteria</taxon>
        <taxon>Acetobacterales</taxon>
        <taxon>Roseomonadaceae</taxon>
        <taxon>Roseicella</taxon>
    </lineage>
</organism>
<dbReference type="AlphaFoldDB" id="A0A9X1L9C8"/>
<dbReference type="Proteomes" id="UP001139311">
    <property type="component" value="Unassembled WGS sequence"/>
</dbReference>
<dbReference type="InterPro" id="IPR050557">
    <property type="entry name" value="RTX_toxin/Mannuronan_C5-epim"/>
</dbReference>
<dbReference type="PANTHER" id="PTHR38340">
    <property type="entry name" value="S-LAYER PROTEIN"/>
    <property type="match status" value="1"/>
</dbReference>
<comment type="subcellular location">
    <subcellularLocation>
        <location evidence="1">Secreted</location>
    </subcellularLocation>
</comment>
<name>A0A9X1L9C8_9PROT</name>
<dbReference type="PANTHER" id="PTHR38340:SF1">
    <property type="entry name" value="S-LAYER PROTEIN"/>
    <property type="match status" value="1"/>
</dbReference>
<dbReference type="InterPro" id="IPR011049">
    <property type="entry name" value="Serralysin-like_metalloprot_C"/>
</dbReference>
<sequence length="318" mass="33168">MTIFFTNYSYGTLVDAQSMTEGFAVELLAAGNDTLRGGAGDDTLIGGAGNDAFRGGAGKNLILAGAGDDTIFTFLSPAAFDTINGGAGMDTLVITMSSAQFAQANVQAALFSLWAHLAAPPAPDARFVNHTLRIDMTSVEIVRVRLDGTLVSLDALLGAPKLITFEDIDGMPTPLLPDGYHGFNWHTPTHGMRVIDTSYFPGSGYAAASVPSGHQVAFSTFADGPIEITRTDGSCFIFGQVQAAAAWNLEQSVTFAGYRDGALAGQTTVTLGNHKPALVSGANWGAIDTLLITSLPGLDDPALIGSGDHIAFDNFIFI</sequence>
<dbReference type="GO" id="GO:0005509">
    <property type="term" value="F:calcium ion binding"/>
    <property type="evidence" value="ECO:0007669"/>
    <property type="project" value="InterPro"/>
</dbReference>
<dbReference type="RefSeq" id="WP_226610388.1">
    <property type="nucleotide sequence ID" value="NZ_JAJAQI010000028.1"/>
</dbReference>
<dbReference type="Pfam" id="PF00353">
    <property type="entry name" value="HemolysinCabind"/>
    <property type="match status" value="2"/>
</dbReference>
<gene>
    <name evidence="3" type="ORF">LHA35_17555</name>
</gene>
<dbReference type="PROSITE" id="PS00330">
    <property type="entry name" value="HEMOLYSIN_CALCIUM"/>
    <property type="match status" value="1"/>
</dbReference>
<keyword evidence="2" id="KW-0964">Secreted</keyword>
<dbReference type="GO" id="GO:0005576">
    <property type="term" value="C:extracellular region"/>
    <property type="evidence" value="ECO:0007669"/>
    <property type="project" value="UniProtKB-SubCell"/>
</dbReference>
<dbReference type="EMBL" id="JAJAQI010000028">
    <property type="protein sequence ID" value="MCB4823539.1"/>
    <property type="molecule type" value="Genomic_DNA"/>
</dbReference>